<evidence type="ECO:0000259" key="2">
    <source>
        <dbReference type="Pfam" id="PF19259"/>
    </source>
</evidence>
<dbReference type="Pfam" id="PF19259">
    <property type="entry name" value="Ty3_capsid"/>
    <property type="match status" value="1"/>
</dbReference>
<dbReference type="EMBL" id="JAHRHJ020000009">
    <property type="protein sequence ID" value="KAH9300755.1"/>
    <property type="molecule type" value="Genomic_DNA"/>
</dbReference>
<feature type="non-terminal residue" evidence="3">
    <location>
        <position position="1"/>
    </location>
</feature>
<protein>
    <recommendedName>
        <fullName evidence="2">Ty3 transposon capsid-like protein domain-containing protein</fullName>
    </recommendedName>
</protein>
<evidence type="ECO:0000313" key="3">
    <source>
        <dbReference type="EMBL" id="KAH9300755.1"/>
    </source>
</evidence>
<feature type="domain" description="Ty3 transposon capsid-like protein" evidence="2">
    <location>
        <begin position="4"/>
        <end position="75"/>
    </location>
</feature>
<evidence type="ECO:0000256" key="1">
    <source>
        <dbReference type="SAM" id="MobiDB-lite"/>
    </source>
</evidence>
<dbReference type="AlphaFoldDB" id="A0AA38CHW1"/>
<name>A0AA38CHW1_TAXCH</name>
<feature type="non-terminal residue" evidence="3">
    <location>
        <position position="93"/>
    </location>
</feature>
<dbReference type="Proteomes" id="UP000824469">
    <property type="component" value="Unassembled WGS sequence"/>
</dbReference>
<comment type="caution">
    <text evidence="3">The sequence shown here is derived from an EMBL/GenBank/DDBJ whole genome shotgun (WGS) entry which is preliminary data.</text>
</comment>
<reference evidence="3 4" key="1">
    <citation type="journal article" date="2021" name="Nat. Plants">
        <title>The Taxus genome provides insights into paclitaxel biosynthesis.</title>
        <authorList>
            <person name="Xiong X."/>
            <person name="Gou J."/>
            <person name="Liao Q."/>
            <person name="Li Y."/>
            <person name="Zhou Q."/>
            <person name="Bi G."/>
            <person name="Li C."/>
            <person name="Du R."/>
            <person name="Wang X."/>
            <person name="Sun T."/>
            <person name="Guo L."/>
            <person name="Liang H."/>
            <person name="Lu P."/>
            <person name="Wu Y."/>
            <person name="Zhang Z."/>
            <person name="Ro D.K."/>
            <person name="Shang Y."/>
            <person name="Huang S."/>
            <person name="Yan J."/>
        </authorList>
    </citation>
    <scope>NUCLEOTIDE SEQUENCE [LARGE SCALE GENOMIC DNA]</scope>
    <source>
        <strain evidence="3">Ta-2019</strain>
    </source>
</reference>
<feature type="compositionally biased region" description="Basic and acidic residues" evidence="1">
    <location>
        <begin position="76"/>
        <end position="87"/>
    </location>
</feature>
<gene>
    <name evidence="3" type="ORF">KI387_012338</name>
</gene>
<accession>A0AA38CHW1</accession>
<evidence type="ECO:0000313" key="4">
    <source>
        <dbReference type="Proteomes" id="UP000824469"/>
    </source>
</evidence>
<feature type="region of interest" description="Disordered" evidence="1">
    <location>
        <begin position="62"/>
        <end position="93"/>
    </location>
</feature>
<proteinExistence type="predicted"/>
<keyword evidence="4" id="KW-1185">Reference proteome</keyword>
<organism evidence="3 4">
    <name type="scientific">Taxus chinensis</name>
    <name type="common">Chinese yew</name>
    <name type="synonym">Taxus wallichiana var. chinensis</name>
    <dbReference type="NCBI Taxonomy" id="29808"/>
    <lineage>
        <taxon>Eukaryota</taxon>
        <taxon>Viridiplantae</taxon>
        <taxon>Streptophyta</taxon>
        <taxon>Embryophyta</taxon>
        <taxon>Tracheophyta</taxon>
        <taxon>Spermatophyta</taxon>
        <taxon>Pinopsida</taxon>
        <taxon>Pinidae</taxon>
        <taxon>Conifers II</taxon>
        <taxon>Cupressales</taxon>
        <taxon>Taxaceae</taxon>
        <taxon>Taxus</taxon>
    </lineage>
</organism>
<sequence length="93" mass="10702">LRQTGHVDSYINEFQRIAVMVPEMPERRVVMLFIKGLQDRLRGFVKALKPGTLHEAIQTALDLDTTPPFQSQKKNVRNEKSEQHESEQPTSSK</sequence>
<dbReference type="InterPro" id="IPR045358">
    <property type="entry name" value="Ty3_capsid"/>
</dbReference>